<dbReference type="CDD" id="cd00009">
    <property type="entry name" value="AAA"/>
    <property type="match status" value="1"/>
</dbReference>
<sequence>MSIDATDLHQARLDLSSLRDQIARALVGQTAAVEQTVMALLASGHVLLEGVPGLGKTLLARALGQALALDFARVQFTPDLMPSDITGQTVLEGGELRVRQGPVFTHLLLADEVNRAPAKTQSALLEVMQEGQVTLEGRSMALPRPFMVLATQNPVDAEGTYLLPEAQRDRFLLKIDLDYPDARDEAAVVHRATAGSAGDALPLNDVQPCLSRDRVLALQNMVAQVTVDAAALDYAVRIVRGTRQLPGLSSGAGTRGAIALVRLARAAALMGGRDFVIPDDVKQHAVAALRHRVQLSADAQLDGLRVDSLLADWLEQVEAPRQ</sequence>
<dbReference type="InterPro" id="IPR027417">
    <property type="entry name" value="P-loop_NTPase"/>
</dbReference>
<dbReference type="SMART" id="SM00382">
    <property type="entry name" value="AAA"/>
    <property type="match status" value="1"/>
</dbReference>
<dbReference type="PIRSF" id="PIRSF002849">
    <property type="entry name" value="AAA_ATPase_chaperone_MoxR_prd"/>
    <property type="match status" value="1"/>
</dbReference>
<dbReference type="InterPro" id="IPR011703">
    <property type="entry name" value="ATPase_AAA-3"/>
</dbReference>
<proteinExistence type="predicted"/>
<name>A0ABU9C5L7_9BURK</name>
<dbReference type="Pfam" id="PF17863">
    <property type="entry name" value="AAA_lid_2"/>
    <property type="match status" value="1"/>
</dbReference>
<dbReference type="Gene3D" id="1.10.8.80">
    <property type="entry name" value="Magnesium chelatase subunit I, C-Terminal domain"/>
    <property type="match status" value="1"/>
</dbReference>
<dbReference type="Proteomes" id="UP001379945">
    <property type="component" value="Unassembled WGS sequence"/>
</dbReference>
<dbReference type="EMBL" id="JBBUTI010000007">
    <property type="protein sequence ID" value="MEK8047058.1"/>
    <property type="molecule type" value="Genomic_DNA"/>
</dbReference>
<feature type="domain" description="AAA+ ATPase" evidence="1">
    <location>
        <begin position="42"/>
        <end position="181"/>
    </location>
</feature>
<dbReference type="InterPro" id="IPR050764">
    <property type="entry name" value="CbbQ/NirQ/NorQ/GpvN"/>
</dbReference>
<evidence type="ECO:0000313" key="2">
    <source>
        <dbReference type="EMBL" id="MEK8047058.1"/>
    </source>
</evidence>
<keyword evidence="3" id="KW-1185">Reference proteome</keyword>
<dbReference type="Pfam" id="PF07726">
    <property type="entry name" value="AAA_3"/>
    <property type="match status" value="1"/>
</dbReference>
<dbReference type="SUPFAM" id="SSF52540">
    <property type="entry name" value="P-loop containing nucleoside triphosphate hydrolases"/>
    <property type="match status" value="1"/>
</dbReference>
<organism evidence="2 3">
    <name type="scientific">Ideonella margarita</name>
    <dbReference type="NCBI Taxonomy" id="2984191"/>
    <lineage>
        <taxon>Bacteria</taxon>
        <taxon>Pseudomonadati</taxon>
        <taxon>Pseudomonadota</taxon>
        <taxon>Betaproteobacteria</taxon>
        <taxon>Burkholderiales</taxon>
        <taxon>Sphaerotilaceae</taxon>
        <taxon>Ideonella</taxon>
    </lineage>
</organism>
<dbReference type="Gene3D" id="3.40.50.300">
    <property type="entry name" value="P-loop containing nucleotide triphosphate hydrolases"/>
    <property type="match status" value="1"/>
</dbReference>
<evidence type="ECO:0000259" key="1">
    <source>
        <dbReference type="SMART" id="SM00382"/>
    </source>
</evidence>
<dbReference type="InterPro" id="IPR003593">
    <property type="entry name" value="AAA+_ATPase"/>
</dbReference>
<evidence type="ECO:0000313" key="3">
    <source>
        <dbReference type="Proteomes" id="UP001379945"/>
    </source>
</evidence>
<comment type="caution">
    <text evidence="2">The sequence shown here is derived from an EMBL/GenBank/DDBJ whole genome shotgun (WGS) entry which is preliminary data.</text>
</comment>
<reference evidence="2 3" key="1">
    <citation type="submission" date="2024-04" db="EMBL/GenBank/DDBJ databases">
        <title>Novel species of the genus Ideonella isolated from streams.</title>
        <authorList>
            <person name="Lu H."/>
        </authorList>
    </citation>
    <scope>NUCLEOTIDE SEQUENCE [LARGE SCALE GENOMIC DNA]</scope>
    <source>
        <strain evidence="2 3">LYT19W</strain>
    </source>
</reference>
<accession>A0ABU9C5L7</accession>
<protein>
    <submittedName>
        <fullName evidence="2">MoxR family ATPase</fullName>
    </submittedName>
</protein>
<dbReference type="InterPro" id="IPR041628">
    <property type="entry name" value="ChlI/MoxR_AAA_lid"/>
</dbReference>
<dbReference type="PANTHER" id="PTHR42759">
    <property type="entry name" value="MOXR FAMILY PROTEIN"/>
    <property type="match status" value="1"/>
</dbReference>
<gene>
    <name evidence="2" type="ORF">AACH00_11905</name>
</gene>
<dbReference type="PANTHER" id="PTHR42759:SF1">
    <property type="entry name" value="MAGNESIUM-CHELATASE SUBUNIT CHLD"/>
    <property type="match status" value="1"/>
</dbReference>
<dbReference type="RefSeq" id="WP_341399357.1">
    <property type="nucleotide sequence ID" value="NZ_JBBUTI010000007.1"/>
</dbReference>